<evidence type="ECO:0000256" key="3">
    <source>
        <dbReference type="ARBA" id="ARBA00022723"/>
    </source>
</evidence>
<comment type="caution">
    <text evidence="14">The sequence shown here is derived from an EMBL/GenBank/DDBJ whole genome shotgun (WGS) entry which is preliminary data.</text>
</comment>
<keyword evidence="11" id="KW-0131">Cell cycle</keyword>
<reference evidence="14" key="1">
    <citation type="submission" date="2024-04" db="EMBL/GenBank/DDBJ databases">
        <authorList>
            <consortium name="Molecular Ecology Group"/>
        </authorList>
    </citation>
    <scope>NUCLEOTIDE SEQUENCE</scope>
</reference>
<keyword evidence="15" id="KW-1185">Reference proteome</keyword>
<feature type="domain" description="THAP-type" evidence="13">
    <location>
        <begin position="1"/>
        <end position="79"/>
    </location>
</feature>
<accession>A0AAV2N092</accession>
<dbReference type="InterPro" id="IPR006612">
    <property type="entry name" value="THAP_Znf"/>
</dbReference>
<dbReference type="SMART" id="SM00692">
    <property type="entry name" value="DM3"/>
    <property type="match status" value="1"/>
</dbReference>
<dbReference type="PANTHER" id="PTHR46600">
    <property type="entry name" value="THAP DOMAIN-CONTAINING"/>
    <property type="match status" value="1"/>
</dbReference>
<dbReference type="Pfam" id="PF05485">
    <property type="entry name" value="THAP"/>
    <property type="match status" value="1"/>
</dbReference>
<dbReference type="GO" id="GO:0005654">
    <property type="term" value="C:nucleoplasm"/>
    <property type="evidence" value="ECO:0007669"/>
    <property type="project" value="UniProtKB-SubCell"/>
</dbReference>
<proteinExistence type="inferred from homology"/>
<dbReference type="PANTHER" id="PTHR46600:SF1">
    <property type="entry name" value="THAP DOMAIN-CONTAINING PROTEIN 1"/>
    <property type="match status" value="1"/>
</dbReference>
<evidence type="ECO:0000256" key="11">
    <source>
        <dbReference type="ARBA" id="ARBA00023306"/>
    </source>
</evidence>
<name>A0AAV2N092_9HYME</name>
<keyword evidence="7" id="KW-0175">Coiled coil</keyword>
<dbReference type="PROSITE" id="PS50950">
    <property type="entry name" value="ZF_THAP"/>
    <property type="match status" value="1"/>
</dbReference>
<evidence type="ECO:0000256" key="7">
    <source>
        <dbReference type="ARBA" id="ARBA00023054"/>
    </source>
</evidence>
<evidence type="ECO:0000256" key="8">
    <source>
        <dbReference type="ARBA" id="ARBA00023125"/>
    </source>
</evidence>
<evidence type="ECO:0000256" key="2">
    <source>
        <dbReference type="ARBA" id="ARBA00006177"/>
    </source>
</evidence>
<evidence type="ECO:0000256" key="4">
    <source>
        <dbReference type="ARBA" id="ARBA00022771"/>
    </source>
</evidence>
<evidence type="ECO:0000256" key="6">
    <source>
        <dbReference type="ARBA" id="ARBA00023015"/>
    </source>
</evidence>
<evidence type="ECO:0000256" key="10">
    <source>
        <dbReference type="ARBA" id="ARBA00023242"/>
    </source>
</evidence>
<keyword evidence="4 12" id="KW-0863">Zinc-finger</keyword>
<keyword evidence="9" id="KW-0804">Transcription</keyword>
<evidence type="ECO:0000313" key="15">
    <source>
        <dbReference type="Proteomes" id="UP001497644"/>
    </source>
</evidence>
<dbReference type="GO" id="GO:0008270">
    <property type="term" value="F:zinc ion binding"/>
    <property type="evidence" value="ECO:0007669"/>
    <property type="project" value="UniProtKB-KW"/>
</dbReference>
<evidence type="ECO:0000256" key="5">
    <source>
        <dbReference type="ARBA" id="ARBA00022833"/>
    </source>
</evidence>
<keyword evidence="10" id="KW-0539">Nucleus</keyword>
<keyword evidence="8 12" id="KW-0238">DNA-binding</keyword>
<keyword evidence="3" id="KW-0479">Metal-binding</keyword>
<keyword evidence="6" id="KW-0805">Transcription regulation</keyword>
<evidence type="ECO:0000256" key="1">
    <source>
        <dbReference type="ARBA" id="ARBA00004642"/>
    </source>
</evidence>
<comment type="subcellular location">
    <subcellularLocation>
        <location evidence="1">Nucleus</location>
        <location evidence="1">Nucleoplasm</location>
    </subcellularLocation>
</comment>
<sequence>MVNSCCLCKTEQGTIADVSFHRIPKNETSRANWITNIGRDVGKLGVVCSRHFEEKDFCYKQFGNSIRRFLVPIAVPSLLLNKSDSDNCDTTSDDSLCISKISSCNNSKNIENMTNVGVIVSDEIQFNAKK</sequence>
<evidence type="ECO:0000259" key="13">
    <source>
        <dbReference type="PROSITE" id="PS50950"/>
    </source>
</evidence>
<dbReference type="AlphaFoldDB" id="A0AAV2N092"/>
<gene>
    <name evidence="14" type="ORF">LPLAT_LOCUS12834</name>
</gene>
<dbReference type="GO" id="GO:0043565">
    <property type="term" value="F:sequence-specific DNA binding"/>
    <property type="evidence" value="ECO:0007669"/>
    <property type="project" value="InterPro"/>
</dbReference>
<comment type="similarity">
    <text evidence="2">Belongs to the THAP1 family.</text>
</comment>
<evidence type="ECO:0000313" key="14">
    <source>
        <dbReference type="EMBL" id="CAL1672847.1"/>
    </source>
</evidence>
<evidence type="ECO:0000256" key="9">
    <source>
        <dbReference type="ARBA" id="ARBA00023163"/>
    </source>
</evidence>
<protein>
    <recommendedName>
        <fullName evidence="13">THAP-type domain-containing protein</fullName>
    </recommendedName>
</protein>
<keyword evidence="5" id="KW-0862">Zinc</keyword>
<dbReference type="SMART" id="SM00980">
    <property type="entry name" value="THAP"/>
    <property type="match status" value="1"/>
</dbReference>
<dbReference type="SUPFAM" id="SSF57716">
    <property type="entry name" value="Glucocorticoid receptor-like (DNA-binding domain)"/>
    <property type="match status" value="1"/>
</dbReference>
<dbReference type="InterPro" id="IPR038441">
    <property type="entry name" value="THAP_Znf_sf"/>
</dbReference>
<dbReference type="Gene3D" id="6.20.210.20">
    <property type="entry name" value="THAP domain"/>
    <property type="match status" value="1"/>
</dbReference>
<dbReference type="Proteomes" id="UP001497644">
    <property type="component" value="Unassembled WGS sequence"/>
</dbReference>
<dbReference type="InterPro" id="IPR026516">
    <property type="entry name" value="THAP1/10"/>
</dbReference>
<organism evidence="14 15">
    <name type="scientific">Lasius platythorax</name>
    <dbReference type="NCBI Taxonomy" id="488582"/>
    <lineage>
        <taxon>Eukaryota</taxon>
        <taxon>Metazoa</taxon>
        <taxon>Ecdysozoa</taxon>
        <taxon>Arthropoda</taxon>
        <taxon>Hexapoda</taxon>
        <taxon>Insecta</taxon>
        <taxon>Pterygota</taxon>
        <taxon>Neoptera</taxon>
        <taxon>Endopterygota</taxon>
        <taxon>Hymenoptera</taxon>
        <taxon>Apocrita</taxon>
        <taxon>Aculeata</taxon>
        <taxon>Formicoidea</taxon>
        <taxon>Formicidae</taxon>
        <taxon>Formicinae</taxon>
        <taxon>Lasius</taxon>
        <taxon>Lasius</taxon>
    </lineage>
</organism>
<evidence type="ECO:0000256" key="12">
    <source>
        <dbReference type="PROSITE-ProRule" id="PRU00309"/>
    </source>
</evidence>
<dbReference type="EMBL" id="CAXIPU020001029">
    <property type="protein sequence ID" value="CAL1672847.1"/>
    <property type="molecule type" value="Genomic_DNA"/>
</dbReference>